<proteinExistence type="predicted"/>
<evidence type="ECO:0000313" key="1">
    <source>
        <dbReference type="EMBL" id="ATB46286.1"/>
    </source>
</evidence>
<dbReference type="EMBL" id="CP022203">
    <property type="protein sequence ID" value="ATB46286.1"/>
    <property type="molecule type" value="Genomic_DNA"/>
</dbReference>
<evidence type="ECO:0000313" key="2">
    <source>
        <dbReference type="Proteomes" id="UP000217343"/>
    </source>
</evidence>
<dbReference type="AlphaFoldDB" id="A0A250JT51"/>
<dbReference type="KEGG" id="mmas:MYMAC_001878"/>
<accession>A0A250JT51</accession>
<organism evidence="1 2">
    <name type="scientific">Corallococcus macrosporus DSM 14697</name>
    <dbReference type="NCBI Taxonomy" id="1189310"/>
    <lineage>
        <taxon>Bacteria</taxon>
        <taxon>Pseudomonadati</taxon>
        <taxon>Myxococcota</taxon>
        <taxon>Myxococcia</taxon>
        <taxon>Myxococcales</taxon>
        <taxon>Cystobacterineae</taxon>
        <taxon>Myxococcaceae</taxon>
        <taxon>Corallococcus</taxon>
    </lineage>
</organism>
<reference evidence="1 2" key="1">
    <citation type="submission" date="2017-06" db="EMBL/GenBank/DDBJ databases">
        <title>Sequencing and comparative analysis of myxobacterial genomes.</title>
        <authorList>
            <person name="Rupp O."/>
            <person name="Goesmann A."/>
            <person name="Sogaard-Andersen L."/>
        </authorList>
    </citation>
    <scope>NUCLEOTIDE SEQUENCE [LARGE SCALE GENOMIC DNA]</scope>
    <source>
        <strain evidence="1 2">DSM 14697</strain>
    </source>
</reference>
<name>A0A250JT51_9BACT</name>
<dbReference type="Proteomes" id="UP000217343">
    <property type="component" value="Chromosome"/>
</dbReference>
<sequence length="90" mass="10370">MPNQSVYVFREGRVPLASTRDTAMKAYGITRKDRGCCPGHGKFPVEKYRGRLSRKAHARGTRLAHRRARAQARVELFNERRDASRVSNER</sequence>
<protein>
    <submittedName>
        <fullName evidence="1">Uncharacterized protein</fullName>
    </submittedName>
</protein>
<keyword evidence="2" id="KW-1185">Reference proteome</keyword>
<gene>
    <name evidence="1" type="ORF">MYMAC_001878</name>
</gene>